<protein>
    <submittedName>
        <fullName evidence="3">CNH domain-containing protein</fullName>
    </submittedName>
</protein>
<sequence length="448" mass="51454">MVRKNRRGGMRRGKGRQKKGYQSHLLGQRELLSLRGTDCYSFALPRGNEHLLLTRHKVYRGDEEILHVHLKSRRSWEKTHSLEFSPDDQHLLITDDSAKLCSFVNIGARMVSTWFDNQHIIFTQDNGTRNRTRLFISSIDQSADILVYPILTFDTKAKNIKVAQHVSPRTRKITQIADQAQEEGKTLNEKLIEIGIEAGFDVSNMSQLRALLDQESQCLPCYRLHTHHDAVSVRECTCSCHHNTDKLLIFHGNDDRIQVKVITENILERARMAFLVRGEDMENNIDQFRLFSALPICTHFDTVDHVFKTGSVLSNAAMCFSPDHRYVYITGTRETEKWNKSFIEVKPICLDLETMVVKSSPDFKAMPWIDCDYKINITANKDFLAIFAGYNTIVWSAFHRGNPAAVLTEQIPVTSVALHPLKSLLAVTTETLIHYYQSPMMMRDEKDN</sequence>
<dbReference type="AlphaFoldDB" id="A0A1I7T8W5"/>
<feature type="region of interest" description="Disordered" evidence="1">
    <location>
        <begin position="1"/>
        <end position="21"/>
    </location>
</feature>
<accession>A0A1I7T8W5</accession>
<keyword evidence="2" id="KW-1185">Reference proteome</keyword>
<dbReference type="WBParaSite" id="Csp11.Scaffold549.g3574.t2">
    <property type="protein sequence ID" value="Csp11.Scaffold549.g3574.t2"/>
    <property type="gene ID" value="Csp11.Scaffold549.g3574"/>
</dbReference>
<dbReference type="SUPFAM" id="SSF82171">
    <property type="entry name" value="DPP6 N-terminal domain-like"/>
    <property type="match status" value="1"/>
</dbReference>
<dbReference type="PANTHER" id="PTHR19851">
    <property type="entry name" value="OS02G0203500 PROTEIN"/>
    <property type="match status" value="1"/>
</dbReference>
<dbReference type="Proteomes" id="UP000095282">
    <property type="component" value="Unplaced"/>
</dbReference>
<organism evidence="2 3">
    <name type="scientific">Caenorhabditis tropicalis</name>
    <dbReference type="NCBI Taxonomy" id="1561998"/>
    <lineage>
        <taxon>Eukaryota</taxon>
        <taxon>Metazoa</taxon>
        <taxon>Ecdysozoa</taxon>
        <taxon>Nematoda</taxon>
        <taxon>Chromadorea</taxon>
        <taxon>Rhabditida</taxon>
        <taxon>Rhabditina</taxon>
        <taxon>Rhabditomorpha</taxon>
        <taxon>Rhabditoidea</taxon>
        <taxon>Rhabditidae</taxon>
        <taxon>Peloderinae</taxon>
        <taxon>Caenorhabditis</taxon>
    </lineage>
</organism>
<proteinExistence type="predicted"/>
<dbReference type="PANTHER" id="PTHR19851:SF7">
    <property type="entry name" value="F-BOX DOMAIN-CONTAINING PROTEIN"/>
    <property type="match status" value="1"/>
</dbReference>
<evidence type="ECO:0000313" key="3">
    <source>
        <dbReference type="WBParaSite" id="Csp11.Scaffold549.g3574.t2"/>
    </source>
</evidence>
<dbReference type="STRING" id="1561998.A0A1I7T8W5"/>
<evidence type="ECO:0000256" key="1">
    <source>
        <dbReference type="SAM" id="MobiDB-lite"/>
    </source>
</evidence>
<evidence type="ECO:0000313" key="2">
    <source>
        <dbReference type="Proteomes" id="UP000095282"/>
    </source>
</evidence>
<name>A0A1I7T8W5_9PELO</name>
<reference evidence="3" key="1">
    <citation type="submission" date="2016-11" db="UniProtKB">
        <authorList>
            <consortium name="WormBaseParasite"/>
        </authorList>
    </citation>
    <scope>IDENTIFICATION</scope>
</reference>